<dbReference type="PANTHER" id="PTHR46182">
    <property type="entry name" value="FI19480P1"/>
    <property type="match status" value="1"/>
</dbReference>
<geneLocation type="plasmid" evidence="4">
    <name>pne1b</name>
</geneLocation>
<dbReference type="InterPro" id="IPR017853">
    <property type="entry name" value="GH"/>
</dbReference>
<feature type="domain" description="GH18" evidence="2">
    <location>
        <begin position="25"/>
        <end position="346"/>
    </location>
</feature>
<dbReference type="Proteomes" id="UP000502005">
    <property type="component" value="Plasmid pNE1B"/>
</dbReference>
<dbReference type="PANTHER" id="PTHR46182:SF2">
    <property type="entry name" value="FI19480P1"/>
    <property type="match status" value="1"/>
</dbReference>
<organism evidence="3 4">
    <name type="scientific">Pantoea cypripedii</name>
    <name type="common">Pectobacterium cypripedii</name>
    <name type="synonym">Erwinia cypripedii</name>
    <dbReference type="NCBI Taxonomy" id="55209"/>
    <lineage>
        <taxon>Bacteria</taxon>
        <taxon>Pseudomonadati</taxon>
        <taxon>Pseudomonadota</taxon>
        <taxon>Gammaproteobacteria</taxon>
        <taxon>Enterobacterales</taxon>
        <taxon>Erwiniaceae</taxon>
        <taxon>Pantoea</taxon>
    </lineage>
</organism>
<reference evidence="3 4" key="1">
    <citation type="submission" date="2017-11" db="EMBL/GenBank/DDBJ databases">
        <title>Genome sequence of Pantoea cypripedii NE1.</title>
        <authorList>
            <person name="Nascimento F.X."/>
        </authorList>
    </citation>
    <scope>NUCLEOTIDE SEQUENCE [LARGE SCALE GENOMIC DNA]</scope>
    <source>
        <strain evidence="3 4">NE1</strain>
        <plasmid evidence="4">pne1b</plasmid>
    </source>
</reference>
<dbReference type="InterPro" id="IPR011583">
    <property type="entry name" value="Chitinase_II/V-like_cat"/>
</dbReference>
<dbReference type="SUPFAM" id="SSF51445">
    <property type="entry name" value="(Trans)glycosidases"/>
    <property type="match status" value="1"/>
</dbReference>
<evidence type="ECO:0000313" key="3">
    <source>
        <dbReference type="EMBL" id="QGY32252.1"/>
    </source>
</evidence>
<dbReference type="GO" id="GO:0005975">
    <property type="term" value="P:carbohydrate metabolic process"/>
    <property type="evidence" value="ECO:0007669"/>
    <property type="project" value="InterPro"/>
</dbReference>
<evidence type="ECO:0000259" key="2">
    <source>
        <dbReference type="PROSITE" id="PS51910"/>
    </source>
</evidence>
<dbReference type="SMART" id="SM00636">
    <property type="entry name" value="Glyco_18"/>
    <property type="match status" value="1"/>
</dbReference>
<feature type="signal peptide" evidence="1">
    <location>
        <begin position="1"/>
        <end position="21"/>
    </location>
</feature>
<dbReference type="InterPro" id="IPR013783">
    <property type="entry name" value="Ig-like_fold"/>
</dbReference>
<proteinExistence type="predicted"/>
<sequence length="613" mass="66680">MKKLALPLLIAGALLAQSAVAADNNRSISYLASWGVNWGMEEEMAATKVDTLLLAFGQWDANGNIQSSDQIASIPSDIYNVPLSYKVWTQFKTNNQNNKVLIAFGGETYEHIWGVMNTPESREKIASGLAALLQTNFPVYQMVGSTYTQTGTTQIDGIDFDFEKAQPLTEKENDDLLQLAKLLRQKIAGLPSKKMMILTTYHTGADPVECKDPTVFENCSFVEPGRSQHHGTVLPILHGGKDVFDLFNVMAYDAGPRFKYDVAMANYARAVGNKAKVILGNTINSQWGPEGRYYEDYQTNLNRSAWQAREGYGGFFAWSLAGTNPQYGNAEQVSYINAMKEAADNAAQGTINQAPVARANYPAVVVGAADHVELDGSASSDPEGSPLTYKWEQLSGPVVTLVNSTQMKASFSLNSAAQDQSLRFRLTVNDGEKESAPFEFTIKHQAEQGAENLPPVAAATATPKDLTEGRVTLDGSGSVDPEGEQLTYKWIQLTGKTVQLVNADKVQATFNLDKTSQSDNLQFQLTVNDGKQNSLPASVVIIHRASSTEPEEPGQVAGWVLGKAYAAGDKVLGRDGSIYECRGDNGRNGWCGLASVYEPGAGWAWHEAWNLTK</sequence>
<name>A0A6B9G636_PANCY</name>
<dbReference type="Gene3D" id="2.60.40.10">
    <property type="entry name" value="Immunoglobulins"/>
    <property type="match status" value="2"/>
</dbReference>
<dbReference type="GO" id="GO:0031410">
    <property type="term" value="C:cytoplasmic vesicle"/>
    <property type="evidence" value="ECO:0007669"/>
    <property type="project" value="TreeGrafter"/>
</dbReference>
<accession>A0A6B9G636</accession>
<dbReference type="Pfam" id="PF00704">
    <property type="entry name" value="Glyco_hydro_18"/>
    <property type="match status" value="1"/>
</dbReference>
<dbReference type="GO" id="GO:0008061">
    <property type="term" value="F:chitin binding"/>
    <property type="evidence" value="ECO:0007669"/>
    <property type="project" value="InterPro"/>
</dbReference>
<keyword evidence="1" id="KW-0732">Signal</keyword>
<dbReference type="RefSeq" id="WP_208718146.1">
    <property type="nucleotide sequence ID" value="NZ_CP024770.1"/>
</dbReference>
<dbReference type="PROSITE" id="PS51910">
    <property type="entry name" value="GH18_2"/>
    <property type="match status" value="1"/>
</dbReference>
<evidence type="ECO:0000313" key="4">
    <source>
        <dbReference type="Proteomes" id="UP000502005"/>
    </source>
</evidence>
<dbReference type="InterPro" id="IPR001223">
    <property type="entry name" value="Glyco_hydro18_cat"/>
</dbReference>
<dbReference type="Pfam" id="PF22352">
    <property type="entry name" value="K319L-like_PKD"/>
    <property type="match status" value="2"/>
</dbReference>
<protein>
    <recommendedName>
        <fullName evidence="2">GH18 domain-containing protein</fullName>
    </recommendedName>
</protein>
<feature type="chain" id="PRO_5025471179" description="GH18 domain-containing protein" evidence="1">
    <location>
        <begin position="22"/>
        <end position="613"/>
    </location>
</feature>
<dbReference type="GO" id="GO:0016020">
    <property type="term" value="C:membrane"/>
    <property type="evidence" value="ECO:0007669"/>
    <property type="project" value="TreeGrafter"/>
</dbReference>
<evidence type="ECO:0000256" key="1">
    <source>
        <dbReference type="SAM" id="SignalP"/>
    </source>
</evidence>
<dbReference type="InterPro" id="IPR022409">
    <property type="entry name" value="PKD/Chitinase_dom"/>
</dbReference>
<dbReference type="SMART" id="SM00089">
    <property type="entry name" value="PKD"/>
    <property type="match status" value="2"/>
</dbReference>
<gene>
    <name evidence="3" type="ORF">CUN67_25000</name>
</gene>
<keyword evidence="3" id="KW-0614">Plasmid</keyword>
<dbReference type="Gene3D" id="3.20.20.80">
    <property type="entry name" value="Glycosidases"/>
    <property type="match status" value="1"/>
</dbReference>
<dbReference type="InterPro" id="IPR029865">
    <property type="entry name" value="KIAA0319-like"/>
</dbReference>
<dbReference type="AlphaFoldDB" id="A0A6B9G636"/>
<dbReference type="EMBL" id="CP024770">
    <property type="protein sequence ID" value="QGY32252.1"/>
    <property type="molecule type" value="Genomic_DNA"/>
</dbReference>